<evidence type="ECO:0000259" key="1">
    <source>
        <dbReference type="PROSITE" id="PS51186"/>
    </source>
</evidence>
<reference evidence="2 3" key="1">
    <citation type="submission" date="2016-09" db="EMBL/GenBank/DDBJ databases">
        <authorList>
            <person name="Capua I."/>
            <person name="De Benedictis P."/>
            <person name="Joannis T."/>
            <person name="Lombin L.H."/>
            <person name="Cattoli G."/>
        </authorList>
    </citation>
    <scope>NUCLEOTIDE SEQUENCE [LARGE SCALE GENOMIC DNA]</scope>
    <source>
        <strain evidence="2 3">LMG 25899</strain>
    </source>
</reference>
<dbReference type="Pfam" id="PF13673">
    <property type="entry name" value="Acetyltransf_10"/>
    <property type="match status" value="1"/>
</dbReference>
<dbReference type="InterPro" id="IPR000182">
    <property type="entry name" value="GNAT_dom"/>
</dbReference>
<evidence type="ECO:0000313" key="3">
    <source>
        <dbReference type="Proteomes" id="UP000095256"/>
    </source>
</evidence>
<dbReference type="EMBL" id="MIEK01000004">
    <property type="protein sequence ID" value="OEH83643.1"/>
    <property type="molecule type" value="Genomic_DNA"/>
</dbReference>
<name>A0A1E5L0N1_9ENTE</name>
<dbReference type="PROSITE" id="PS51186">
    <property type="entry name" value="GNAT"/>
    <property type="match status" value="1"/>
</dbReference>
<dbReference type="RefSeq" id="WP_069697327.1">
    <property type="nucleotide sequence ID" value="NZ_JBHUJY010000001.1"/>
</dbReference>
<dbReference type="GO" id="GO:0016747">
    <property type="term" value="F:acyltransferase activity, transferring groups other than amino-acyl groups"/>
    <property type="evidence" value="ECO:0007669"/>
    <property type="project" value="InterPro"/>
</dbReference>
<dbReference type="Gene3D" id="3.40.630.30">
    <property type="match status" value="1"/>
</dbReference>
<sequence length="121" mass="14062">MAEKMERFALMKGESEEWSGYYSLENQPKYVKAIMNSITHVMIENDILCGYIRCKNDDGFGIYILDLLVMKQYRGCEFGLKLIQSIANVFPNDPLYVTSDIDPYYEKIGFKKIGSILEYML</sequence>
<feature type="domain" description="N-acetyltransferase" evidence="1">
    <location>
        <begin position="1"/>
        <end position="121"/>
    </location>
</feature>
<comment type="caution">
    <text evidence="2">The sequence shown here is derived from an EMBL/GenBank/DDBJ whole genome shotgun (WGS) entry which is preliminary data.</text>
</comment>
<accession>A0A1E5L0N1</accession>
<protein>
    <recommendedName>
        <fullName evidence="1">N-acetyltransferase domain-containing protein</fullName>
    </recommendedName>
</protein>
<evidence type="ECO:0000313" key="2">
    <source>
        <dbReference type="EMBL" id="OEH83643.1"/>
    </source>
</evidence>
<dbReference type="SUPFAM" id="SSF55729">
    <property type="entry name" value="Acyl-CoA N-acyltransferases (Nat)"/>
    <property type="match status" value="1"/>
</dbReference>
<dbReference type="InterPro" id="IPR016181">
    <property type="entry name" value="Acyl_CoA_acyltransferase"/>
</dbReference>
<dbReference type="Proteomes" id="UP000095256">
    <property type="component" value="Unassembled WGS sequence"/>
</dbReference>
<gene>
    <name evidence="2" type="ORF">BCR26_08215</name>
</gene>
<dbReference type="AlphaFoldDB" id="A0A1E5L0N1"/>
<organism evidence="2 3">
    <name type="scientific">Enterococcus rivorum</name>
    <dbReference type="NCBI Taxonomy" id="762845"/>
    <lineage>
        <taxon>Bacteria</taxon>
        <taxon>Bacillati</taxon>
        <taxon>Bacillota</taxon>
        <taxon>Bacilli</taxon>
        <taxon>Lactobacillales</taxon>
        <taxon>Enterococcaceae</taxon>
        <taxon>Enterococcus</taxon>
    </lineage>
</organism>
<proteinExistence type="predicted"/>
<dbReference type="OrthoDB" id="3216107at2"/>
<keyword evidence="3" id="KW-1185">Reference proteome</keyword>
<dbReference type="STRING" id="762845.BCR26_08215"/>